<dbReference type="PROSITE" id="PS50240">
    <property type="entry name" value="TRYPSIN_DOM"/>
    <property type="match status" value="1"/>
</dbReference>
<keyword evidence="4" id="KW-0732">Signal</keyword>
<dbReference type="FunFam" id="2.40.10.10:FF:000068">
    <property type="entry name" value="transmembrane protease serine 2"/>
    <property type="match status" value="1"/>
</dbReference>
<dbReference type="SUPFAM" id="SSF50494">
    <property type="entry name" value="Trypsin-like serine proteases"/>
    <property type="match status" value="1"/>
</dbReference>
<dbReference type="EMBL" id="SNXZ01000003">
    <property type="protein sequence ID" value="TDP97330.1"/>
    <property type="molecule type" value="Genomic_DNA"/>
</dbReference>
<dbReference type="InterPro" id="IPR018114">
    <property type="entry name" value="TRYPSIN_HIS"/>
</dbReference>
<organism evidence="6 7">
    <name type="scientific">Labedaea rhizosphaerae</name>
    <dbReference type="NCBI Taxonomy" id="598644"/>
    <lineage>
        <taxon>Bacteria</taxon>
        <taxon>Bacillati</taxon>
        <taxon>Actinomycetota</taxon>
        <taxon>Actinomycetes</taxon>
        <taxon>Pseudonocardiales</taxon>
        <taxon>Pseudonocardiaceae</taxon>
        <taxon>Labedaea</taxon>
    </lineage>
</organism>
<evidence type="ECO:0000313" key="7">
    <source>
        <dbReference type="Proteomes" id="UP000295444"/>
    </source>
</evidence>
<keyword evidence="3" id="KW-0645">Protease</keyword>
<protein>
    <submittedName>
        <fullName evidence="6">Trypsin</fullName>
    </submittedName>
</protein>
<dbReference type="InterPro" id="IPR043504">
    <property type="entry name" value="Peptidase_S1_PA_chymotrypsin"/>
</dbReference>
<dbReference type="FunFam" id="2.40.10.10:FF:000002">
    <property type="entry name" value="Transmembrane protease serine"/>
    <property type="match status" value="1"/>
</dbReference>
<dbReference type="PROSITE" id="PS00135">
    <property type="entry name" value="TRYPSIN_SER"/>
    <property type="match status" value="1"/>
</dbReference>
<evidence type="ECO:0000256" key="2">
    <source>
        <dbReference type="ARBA" id="ARBA00023157"/>
    </source>
</evidence>
<dbReference type="PANTHER" id="PTHR24276">
    <property type="entry name" value="POLYSERASE-RELATED"/>
    <property type="match status" value="1"/>
</dbReference>
<gene>
    <name evidence="6" type="ORF">EV186_103294</name>
</gene>
<dbReference type="InterPro" id="IPR033116">
    <property type="entry name" value="TRYPSIN_SER"/>
</dbReference>
<dbReference type="OrthoDB" id="1496095at2"/>
<evidence type="ECO:0000313" key="6">
    <source>
        <dbReference type="EMBL" id="TDP97330.1"/>
    </source>
</evidence>
<keyword evidence="3" id="KW-0720">Serine protease</keyword>
<dbReference type="GO" id="GO:0004252">
    <property type="term" value="F:serine-type endopeptidase activity"/>
    <property type="evidence" value="ECO:0007669"/>
    <property type="project" value="InterPro"/>
</dbReference>
<accession>A0A4R6SBM1</accession>
<dbReference type="Proteomes" id="UP000295444">
    <property type="component" value="Unassembled WGS sequence"/>
</dbReference>
<feature type="chain" id="PRO_5039192948" evidence="4">
    <location>
        <begin position="22"/>
        <end position="269"/>
    </location>
</feature>
<evidence type="ECO:0000259" key="5">
    <source>
        <dbReference type="PROSITE" id="PS50240"/>
    </source>
</evidence>
<evidence type="ECO:0000256" key="4">
    <source>
        <dbReference type="SAM" id="SignalP"/>
    </source>
</evidence>
<keyword evidence="7" id="KW-1185">Reference proteome</keyword>
<dbReference type="InterPro" id="IPR009003">
    <property type="entry name" value="Peptidase_S1_PA"/>
</dbReference>
<dbReference type="CDD" id="cd00190">
    <property type="entry name" value="Tryp_SPc"/>
    <property type="match status" value="1"/>
</dbReference>
<dbReference type="InterPro" id="IPR050430">
    <property type="entry name" value="Peptidase_S1"/>
</dbReference>
<keyword evidence="3" id="KW-0378">Hydrolase</keyword>
<dbReference type="InterPro" id="IPR001254">
    <property type="entry name" value="Trypsin_dom"/>
</dbReference>
<dbReference type="GO" id="GO:0006508">
    <property type="term" value="P:proteolysis"/>
    <property type="evidence" value="ECO:0007669"/>
    <property type="project" value="UniProtKB-KW"/>
</dbReference>
<dbReference type="RefSeq" id="WP_133850549.1">
    <property type="nucleotide sequence ID" value="NZ_SNXZ01000003.1"/>
</dbReference>
<reference evidence="6 7" key="1">
    <citation type="submission" date="2019-03" db="EMBL/GenBank/DDBJ databases">
        <title>Genomic Encyclopedia of Type Strains, Phase IV (KMG-IV): sequencing the most valuable type-strain genomes for metagenomic binning, comparative biology and taxonomic classification.</title>
        <authorList>
            <person name="Goeker M."/>
        </authorList>
    </citation>
    <scope>NUCLEOTIDE SEQUENCE [LARGE SCALE GENOMIC DNA]</scope>
    <source>
        <strain evidence="6 7">DSM 45361</strain>
    </source>
</reference>
<dbReference type="PROSITE" id="PS00134">
    <property type="entry name" value="TRYPSIN_HIS"/>
    <property type="match status" value="1"/>
</dbReference>
<proteinExistence type="inferred from homology"/>
<feature type="signal peptide" evidence="4">
    <location>
        <begin position="1"/>
        <end position="21"/>
    </location>
</feature>
<dbReference type="Pfam" id="PF00089">
    <property type="entry name" value="Trypsin"/>
    <property type="match status" value="1"/>
</dbReference>
<comment type="similarity">
    <text evidence="1">Belongs to the peptidase S1 family.</text>
</comment>
<feature type="domain" description="Peptidase S1" evidence="5">
    <location>
        <begin position="34"/>
        <end position="255"/>
    </location>
</feature>
<name>A0A4R6SBM1_LABRH</name>
<dbReference type="AlphaFoldDB" id="A0A4R6SBM1"/>
<sequence length="269" mass="27493">MGDIPRARILLGALALTTAFAAASGPPAGASADVVGGERVSINDYPFAVYLTTTDGFQFCGGTLVAPDKVVTAAHCAADQEPSAIRVVGGREDKQSDDGTVAEVKDIWVHPEYTNALAGYDVAVLTLGSDLGYGTIPIATDEPYKEGTKTTVLGWGRTKDGGEQSRYLLAASVPVMADKDCKTAYKAYNAGAMVCAGLPQGGIDTCQGDSGGPLVIDGRLAGIASWGEGCAAPGKPGVYTRVSAYAQDIVDHVLSSGHESGDPAPLPGQ</sequence>
<evidence type="ECO:0000256" key="3">
    <source>
        <dbReference type="RuleBase" id="RU363034"/>
    </source>
</evidence>
<dbReference type="Gene3D" id="2.40.10.10">
    <property type="entry name" value="Trypsin-like serine proteases"/>
    <property type="match status" value="1"/>
</dbReference>
<keyword evidence="2" id="KW-1015">Disulfide bond</keyword>
<comment type="caution">
    <text evidence="6">The sequence shown here is derived from an EMBL/GenBank/DDBJ whole genome shotgun (WGS) entry which is preliminary data.</text>
</comment>
<dbReference type="PRINTS" id="PR00722">
    <property type="entry name" value="CHYMOTRYPSIN"/>
</dbReference>
<evidence type="ECO:0000256" key="1">
    <source>
        <dbReference type="ARBA" id="ARBA00007664"/>
    </source>
</evidence>
<dbReference type="InterPro" id="IPR001314">
    <property type="entry name" value="Peptidase_S1A"/>
</dbReference>
<dbReference type="PANTHER" id="PTHR24276:SF98">
    <property type="entry name" value="FI18310P1-RELATED"/>
    <property type="match status" value="1"/>
</dbReference>
<dbReference type="SMART" id="SM00020">
    <property type="entry name" value="Tryp_SPc"/>
    <property type="match status" value="1"/>
</dbReference>